<name>A0A1X7V6K7_AMPQE</name>
<evidence type="ECO:0000313" key="3">
    <source>
        <dbReference type="Proteomes" id="UP000007879"/>
    </source>
</evidence>
<dbReference type="EnsemblMetazoa" id="Aqu2.1.35449_001">
    <property type="protein sequence ID" value="Aqu2.1.35449_001"/>
    <property type="gene ID" value="Aqu2.1.35449"/>
</dbReference>
<dbReference type="EnsemblMetazoa" id="XM_011404790.1">
    <property type="protein sequence ID" value="XP_011403092.1"/>
    <property type="gene ID" value="LOC105312276"/>
</dbReference>
<feature type="domain" description="RAG1 importin-binding" evidence="1">
    <location>
        <begin position="34"/>
        <end position="117"/>
    </location>
</feature>
<gene>
    <name evidence="2" type="primary">105312276</name>
</gene>
<evidence type="ECO:0000259" key="1">
    <source>
        <dbReference type="Pfam" id="PF12560"/>
    </source>
</evidence>
<dbReference type="InParanoid" id="A0A1X7V6K7"/>
<protein>
    <recommendedName>
        <fullName evidence="1">RAG1 importin-binding domain-containing protein</fullName>
    </recommendedName>
</protein>
<dbReference type="KEGG" id="aqu:105312276"/>
<reference evidence="2" key="2">
    <citation type="submission" date="2017-05" db="UniProtKB">
        <authorList>
            <consortium name="EnsemblMetazoa"/>
        </authorList>
    </citation>
    <scope>IDENTIFICATION</scope>
</reference>
<organism evidence="2">
    <name type="scientific">Amphimedon queenslandica</name>
    <name type="common">Sponge</name>
    <dbReference type="NCBI Taxonomy" id="400682"/>
    <lineage>
        <taxon>Eukaryota</taxon>
        <taxon>Metazoa</taxon>
        <taxon>Porifera</taxon>
        <taxon>Demospongiae</taxon>
        <taxon>Heteroscleromorpha</taxon>
        <taxon>Haplosclerida</taxon>
        <taxon>Niphatidae</taxon>
        <taxon>Amphimedon</taxon>
    </lineage>
</organism>
<accession>A0A1X7V6K7</accession>
<sequence length="262" mass="28954">MSMKKHTDFLARHCRVCSKVLSRNQYKCSKNEHLMKRLDVDTSSDEAEIQPESFCNSCYLTAKSLLSRSDAKAHVTPVQWSPQSNMNCEVCDVKCKGGRPKKSSKAGRPSYISKHIQSIALEIPSLTLLQVKDENYRKKVTCTYCSSAVDSPVEILPYKSLFCCGCTLSLAATIPSCNCPGCSGPHKSSESTFTKPLSIIEKMIKSLIVECDRCGVDTKVESLADECRLHIKSRSKAATRVISEMMTQTHTITVPTGGRVSK</sequence>
<evidence type="ECO:0000313" key="2">
    <source>
        <dbReference type="EnsemblMetazoa" id="Aqu2.1.35449_001"/>
    </source>
</evidence>
<dbReference type="AlphaFoldDB" id="A0A1X7V6K7"/>
<reference evidence="3" key="1">
    <citation type="journal article" date="2010" name="Nature">
        <title>The Amphimedon queenslandica genome and the evolution of animal complexity.</title>
        <authorList>
            <person name="Srivastava M."/>
            <person name="Simakov O."/>
            <person name="Chapman J."/>
            <person name="Fahey B."/>
            <person name="Gauthier M.E."/>
            <person name="Mitros T."/>
            <person name="Richards G.S."/>
            <person name="Conaco C."/>
            <person name="Dacre M."/>
            <person name="Hellsten U."/>
            <person name="Larroux C."/>
            <person name="Putnam N.H."/>
            <person name="Stanke M."/>
            <person name="Adamska M."/>
            <person name="Darling A."/>
            <person name="Degnan S.M."/>
            <person name="Oakley T.H."/>
            <person name="Plachetzki D.C."/>
            <person name="Zhai Y."/>
            <person name="Adamski M."/>
            <person name="Calcino A."/>
            <person name="Cummins S.F."/>
            <person name="Goodstein D.M."/>
            <person name="Harris C."/>
            <person name="Jackson D.J."/>
            <person name="Leys S.P."/>
            <person name="Shu S."/>
            <person name="Woodcroft B.J."/>
            <person name="Vervoort M."/>
            <person name="Kosik K.S."/>
            <person name="Manning G."/>
            <person name="Degnan B.M."/>
            <person name="Rokhsar D.S."/>
        </authorList>
    </citation>
    <scope>NUCLEOTIDE SEQUENCE [LARGE SCALE GENOMIC DNA]</scope>
</reference>
<dbReference type="Proteomes" id="UP000007879">
    <property type="component" value="Unassembled WGS sequence"/>
</dbReference>
<proteinExistence type="predicted"/>
<keyword evidence="3" id="KW-1185">Reference proteome</keyword>
<dbReference type="InterPro" id="IPR035714">
    <property type="entry name" value="RAG1_imp-bd"/>
</dbReference>
<dbReference type="Pfam" id="PF12560">
    <property type="entry name" value="RAG1_imp_bd"/>
    <property type="match status" value="1"/>
</dbReference>